<dbReference type="PROSITE" id="PS00687">
    <property type="entry name" value="ALDEHYDE_DEHYDR_GLU"/>
    <property type="match status" value="1"/>
</dbReference>
<evidence type="ECO:0000256" key="6">
    <source>
        <dbReference type="PIRSR" id="PIRSR000197-1"/>
    </source>
</evidence>
<keyword evidence="13" id="KW-1185">Reference proteome</keyword>
<dbReference type="InterPro" id="IPR029510">
    <property type="entry name" value="Ald_DH_CS_GLU"/>
</dbReference>
<proteinExistence type="inferred from homology"/>
<dbReference type="GO" id="GO:0003700">
    <property type="term" value="F:DNA-binding transcription factor activity"/>
    <property type="evidence" value="ECO:0007669"/>
    <property type="project" value="InterPro"/>
</dbReference>
<dbReference type="SUPFAM" id="SSF51730">
    <property type="entry name" value="FAD-linked oxidoreductase"/>
    <property type="match status" value="1"/>
</dbReference>
<evidence type="ECO:0000259" key="11">
    <source>
        <dbReference type="Pfam" id="PF01619"/>
    </source>
</evidence>
<dbReference type="Pfam" id="PF00171">
    <property type="entry name" value="Aldedh"/>
    <property type="match status" value="1"/>
</dbReference>
<evidence type="ECO:0000313" key="12">
    <source>
        <dbReference type="EMBL" id="GIG54564.1"/>
    </source>
</evidence>
<sequence>MDVNELRTHTDPMSPTSTHARTEHDADRAVAHVRRWLDEAASVRPSAGARLMAHVLSRPGGLRFLTEVVDGVVRPEDPHVAAAELRRAAKRGHEHLPVALATLMRVGGAAARVAPRLTSQLARRVIRAMVSHLVVDARPRRLARALRRLRSTGADLNVNLLGEAVLGGDEAARRVAATRALITHPEVDYVSIKVSAAVAPHSPWDFDGAVEQIVATLAPLYQDARDHGGVFINLDMEEYRDLDLTLAVFEALVQREDLRSLSAGIVLQAYLPESSRALRQVQSLARARVESGGAPLRVRIVKGANLSMERVESEIRDWPLATWSSKVESDAQYKRIVDAALEPVSTRSLLVGVAGHNLFDIAHAWTLAADRGVQDRVQFEMLLGMGEHVAHAVRADVGALRLYTPVVDPRDFDVALAYLVRRLEEVANPQNFLSRLTTMGSSPEDFEREERGFRDSLELSSHAPSTESNRDQSDIAAPPPGFRNAPDSDPSRRRVREWGALLLERARESRLGMAGVDAARVDDAETLSGLVGRARQAGEEWAQTDVEHRAALLERVAEHLEARRGDLIEVMASEAGKTIDQADPEVSEAIDFARFYADAARRLSAVRGARPRPRPLTAVIPPWNFPVAIPAGSTLAALAAGSAVILKPAEEAERCGAVLAEILWDAGVPHEVLNLLVIDPQHLGHALLGDSRIDQAVLTGAYETAQAFLEVRSDLRVLAETSGKNAMIVTPSADLDLAAKDLAASAFGHAGQKCSAASLAILVGSVADSPRFRRQLLDAVRSLHVAAAWTPGAQMGPVIAEPEGKLLRGLTELEPGETWWVRPERIDHALWTPGVRGWVEPGSFLHRVECFGPVLGVMRARDLDHAIALVNEVDYGLTSGLHTLDEAEMREWVDRVQAGNLYVNRGMTGAIVQRQPFGGWKRSAVGATSKAGGRHYVASLTDWERADAGPSDGATLAASVEAIVRAVDRDWVRAAAQRDAQHWRDTFSVGHDPTGLSAEHNVQRYVPTPVLVRWDGSDVDDLARVCAAQVLAGDGGRVSAAVEPPPALSDALATAGVTVVVEGDEQAVSRARSSHHGRVRHVGAVPAAWRGQADLAVFDGPVTAAPELELLPFVREQAISITAHRYGTAFDAADRAARMVLAKPFDEPAA</sequence>
<evidence type="ECO:0000259" key="10">
    <source>
        <dbReference type="Pfam" id="PF00171"/>
    </source>
</evidence>
<feature type="compositionally biased region" description="Polar residues" evidence="9">
    <location>
        <begin position="458"/>
        <end position="467"/>
    </location>
</feature>
<evidence type="ECO:0000256" key="4">
    <source>
        <dbReference type="ARBA" id="ARBA00023027"/>
    </source>
</evidence>
<dbReference type="Proteomes" id="UP000652354">
    <property type="component" value="Unassembled WGS sequence"/>
</dbReference>
<dbReference type="InterPro" id="IPR002872">
    <property type="entry name" value="Proline_DH_dom"/>
</dbReference>
<organism evidence="12 13">
    <name type="scientific">Demequina activiva</name>
    <dbReference type="NCBI Taxonomy" id="1582364"/>
    <lineage>
        <taxon>Bacteria</taxon>
        <taxon>Bacillati</taxon>
        <taxon>Actinomycetota</taxon>
        <taxon>Actinomycetes</taxon>
        <taxon>Micrococcales</taxon>
        <taxon>Demequinaceae</taxon>
        <taxon>Demequina</taxon>
    </lineage>
</organism>
<reference evidence="12" key="1">
    <citation type="submission" date="2021-01" db="EMBL/GenBank/DDBJ databases">
        <title>Whole genome shotgun sequence of Demequina activiva NBRC 110675.</title>
        <authorList>
            <person name="Komaki H."/>
            <person name="Tamura T."/>
        </authorList>
    </citation>
    <scope>NUCLEOTIDE SEQUENCE</scope>
    <source>
        <strain evidence="12">NBRC 110675</strain>
    </source>
</reference>
<evidence type="ECO:0000256" key="5">
    <source>
        <dbReference type="ARBA" id="ARBA00048142"/>
    </source>
</evidence>
<feature type="region of interest" description="Disordered" evidence="9">
    <location>
        <begin position="1"/>
        <end position="25"/>
    </location>
</feature>
<evidence type="ECO:0000256" key="9">
    <source>
        <dbReference type="SAM" id="MobiDB-lite"/>
    </source>
</evidence>
<dbReference type="GO" id="GO:0009898">
    <property type="term" value="C:cytoplasmic side of plasma membrane"/>
    <property type="evidence" value="ECO:0007669"/>
    <property type="project" value="TreeGrafter"/>
</dbReference>
<feature type="compositionally biased region" description="Basic and acidic residues" evidence="9">
    <location>
        <begin position="1"/>
        <end position="10"/>
    </location>
</feature>
<dbReference type="SUPFAM" id="SSF53720">
    <property type="entry name" value="ALDH-like"/>
    <property type="match status" value="1"/>
</dbReference>
<dbReference type="InterPro" id="IPR015590">
    <property type="entry name" value="Aldehyde_DH_dom"/>
</dbReference>
<feature type="region of interest" description="Disordered" evidence="9">
    <location>
        <begin position="435"/>
        <end position="491"/>
    </location>
</feature>
<evidence type="ECO:0000256" key="7">
    <source>
        <dbReference type="PROSITE-ProRule" id="PRU10007"/>
    </source>
</evidence>
<feature type="active site" evidence="6 7">
    <location>
        <position position="720"/>
    </location>
</feature>
<keyword evidence="3 8" id="KW-0560">Oxidoreductase</keyword>
<dbReference type="InterPro" id="IPR050485">
    <property type="entry name" value="Proline_metab_enzyme"/>
</dbReference>
<dbReference type="PIRSF" id="PIRSF000197">
    <property type="entry name" value="Bifunct_PutA"/>
    <property type="match status" value="1"/>
</dbReference>
<dbReference type="InterPro" id="IPR016163">
    <property type="entry name" value="Ald_DH_C"/>
</dbReference>
<dbReference type="InterPro" id="IPR025703">
    <property type="entry name" value="Bifunct_PutA"/>
</dbReference>
<comment type="similarity">
    <text evidence="8">Belongs to the aldehyde dehydrogenase family.</text>
</comment>
<dbReference type="PANTHER" id="PTHR42862">
    <property type="entry name" value="DELTA-1-PYRROLINE-5-CARBOXYLATE DEHYDROGENASE 1, ISOFORM A-RELATED"/>
    <property type="match status" value="1"/>
</dbReference>
<evidence type="ECO:0000256" key="3">
    <source>
        <dbReference type="ARBA" id="ARBA00023002"/>
    </source>
</evidence>
<dbReference type="GO" id="GO:0004657">
    <property type="term" value="F:proline dehydrogenase activity"/>
    <property type="evidence" value="ECO:0007669"/>
    <property type="project" value="InterPro"/>
</dbReference>
<dbReference type="Gene3D" id="3.20.20.220">
    <property type="match status" value="1"/>
</dbReference>
<dbReference type="InterPro" id="IPR016162">
    <property type="entry name" value="Ald_DH_N"/>
</dbReference>
<feature type="domain" description="Aldehyde dehydrogenase" evidence="10">
    <location>
        <begin position="523"/>
        <end position="940"/>
    </location>
</feature>
<accession>A0A919UGL0</accession>
<dbReference type="PROSITE" id="PS00070">
    <property type="entry name" value="ALDEHYDE_DEHYDR_CYS"/>
    <property type="match status" value="1"/>
</dbReference>
<dbReference type="PANTHER" id="PTHR42862:SF1">
    <property type="entry name" value="DELTA-1-PYRROLINE-5-CARBOXYLATE DEHYDROGENASE 2, ISOFORM A-RELATED"/>
    <property type="match status" value="1"/>
</dbReference>
<dbReference type="InterPro" id="IPR016160">
    <property type="entry name" value="Ald_DH_CS_CYS"/>
</dbReference>
<keyword evidence="4" id="KW-0520">NAD</keyword>
<dbReference type="GO" id="GO:0010133">
    <property type="term" value="P:L-proline catabolic process to L-glutamate"/>
    <property type="evidence" value="ECO:0007669"/>
    <property type="project" value="InterPro"/>
</dbReference>
<dbReference type="EC" id="1.2.1.88" evidence="2"/>
<feature type="compositionally biased region" description="Basic and acidic residues" evidence="9">
    <location>
        <begin position="448"/>
        <end position="457"/>
    </location>
</feature>
<feature type="domain" description="Proline dehydrogenase" evidence="11">
    <location>
        <begin position="144"/>
        <end position="434"/>
    </location>
</feature>
<comment type="caution">
    <text evidence="12">The sequence shown here is derived from an EMBL/GenBank/DDBJ whole genome shotgun (WGS) entry which is preliminary data.</text>
</comment>
<comment type="pathway">
    <text evidence="1">Amino-acid degradation; L-proline degradation into L-glutamate; L-glutamate from L-proline: step 2/2.</text>
</comment>
<evidence type="ECO:0000256" key="2">
    <source>
        <dbReference type="ARBA" id="ARBA00012884"/>
    </source>
</evidence>
<name>A0A919UGL0_9MICO</name>
<dbReference type="Gene3D" id="3.40.605.10">
    <property type="entry name" value="Aldehyde Dehydrogenase, Chain A, domain 1"/>
    <property type="match status" value="1"/>
</dbReference>
<dbReference type="AlphaFoldDB" id="A0A919UGL0"/>
<gene>
    <name evidence="12" type="ORF">Dac01nite_13160</name>
</gene>
<protein>
    <recommendedName>
        <fullName evidence="2">L-glutamate gamma-semialdehyde dehydrogenase</fullName>
        <ecNumber evidence="2">1.2.1.88</ecNumber>
    </recommendedName>
</protein>
<dbReference type="EMBL" id="BONR01000002">
    <property type="protein sequence ID" value="GIG54564.1"/>
    <property type="molecule type" value="Genomic_DNA"/>
</dbReference>
<dbReference type="InterPro" id="IPR016161">
    <property type="entry name" value="Ald_DH/histidinol_DH"/>
</dbReference>
<dbReference type="Gene3D" id="3.40.309.10">
    <property type="entry name" value="Aldehyde Dehydrogenase, Chain A, domain 2"/>
    <property type="match status" value="1"/>
</dbReference>
<dbReference type="InterPro" id="IPR029041">
    <property type="entry name" value="FAD-linked_oxidoreductase-like"/>
</dbReference>
<evidence type="ECO:0000256" key="1">
    <source>
        <dbReference type="ARBA" id="ARBA00004786"/>
    </source>
</evidence>
<feature type="active site" evidence="6">
    <location>
        <position position="754"/>
    </location>
</feature>
<evidence type="ECO:0000256" key="8">
    <source>
        <dbReference type="RuleBase" id="RU003345"/>
    </source>
</evidence>
<evidence type="ECO:0000313" key="13">
    <source>
        <dbReference type="Proteomes" id="UP000652354"/>
    </source>
</evidence>
<comment type="catalytic activity">
    <reaction evidence="5">
        <text>L-glutamate 5-semialdehyde + NAD(+) + H2O = L-glutamate + NADH + 2 H(+)</text>
        <dbReference type="Rhea" id="RHEA:30235"/>
        <dbReference type="ChEBI" id="CHEBI:15377"/>
        <dbReference type="ChEBI" id="CHEBI:15378"/>
        <dbReference type="ChEBI" id="CHEBI:29985"/>
        <dbReference type="ChEBI" id="CHEBI:57540"/>
        <dbReference type="ChEBI" id="CHEBI:57945"/>
        <dbReference type="ChEBI" id="CHEBI:58066"/>
        <dbReference type="EC" id="1.2.1.88"/>
    </reaction>
</comment>
<dbReference type="Pfam" id="PF01619">
    <property type="entry name" value="Pro_dh"/>
    <property type="match status" value="1"/>
</dbReference>
<dbReference type="GO" id="GO:0003842">
    <property type="term" value="F:L-glutamate gamma-semialdehyde dehydrogenase activity"/>
    <property type="evidence" value="ECO:0007669"/>
    <property type="project" value="UniProtKB-EC"/>
</dbReference>